<evidence type="ECO:0000313" key="2">
    <source>
        <dbReference type="Proteomes" id="UP000053051"/>
    </source>
</evidence>
<name>M1X2Q7_9NOST</name>
<dbReference type="AlphaFoldDB" id="M1X2Q7"/>
<organism evidence="1 2">
    <name type="scientific">Richelia intracellularis HH01</name>
    <dbReference type="NCBI Taxonomy" id="1165094"/>
    <lineage>
        <taxon>Bacteria</taxon>
        <taxon>Bacillati</taxon>
        <taxon>Cyanobacteriota</taxon>
        <taxon>Cyanophyceae</taxon>
        <taxon>Nostocales</taxon>
        <taxon>Nostocaceae</taxon>
        <taxon>Richelia</taxon>
    </lineage>
</organism>
<comment type="caution">
    <text evidence="1">The sequence shown here is derived from an EMBL/GenBank/DDBJ whole genome shotgun (WGS) entry which is preliminary data.</text>
</comment>
<sequence length="44" mass="5049">MDIRCDHLSAKNTNQLLAFKIINKKHSLRQTKAQGRIETKIIAT</sequence>
<proteinExistence type="predicted"/>
<keyword evidence="2" id="KW-1185">Reference proteome</keyword>
<dbReference type="EMBL" id="CAIY01000039">
    <property type="protein sequence ID" value="CCH67245.1"/>
    <property type="molecule type" value="Genomic_DNA"/>
</dbReference>
<protein>
    <submittedName>
        <fullName evidence="1">Uncharacterized protein</fullName>
    </submittedName>
</protein>
<gene>
    <name evidence="1" type="ORF">RINTHH_10900</name>
</gene>
<reference evidence="2" key="2">
    <citation type="submission" date="2016-01" db="EMBL/GenBank/DDBJ databases">
        <title>Diatom-associated endosymboitic cyanobacterium lacks core nitrogen metabolism enzymes.</title>
        <authorList>
            <person name="Hilton J.A."/>
            <person name="Foster R.A."/>
            <person name="Tripp H.J."/>
            <person name="Carter B.J."/>
            <person name="Zehr J.P."/>
            <person name="Villareal T.A."/>
        </authorList>
    </citation>
    <scope>NUCLEOTIDE SEQUENCE [LARGE SCALE GENOMIC DNA]</scope>
    <source>
        <strain evidence="2">HH01</strain>
    </source>
</reference>
<evidence type="ECO:0000313" key="1">
    <source>
        <dbReference type="EMBL" id="CCH67245.1"/>
    </source>
</evidence>
<reference evidence="1 2" key="1">
    <citation type="submission" date="2012-05" db="EMBL/GenBank/DDBJ databases">
        <authorList>
            <person name="Hilton J."/>
        </authorList>
    </citation>
    <scope>NUCLEOTIDE SEQUENCE [LARGE SCALE GENOMIC DNA]</scope>
    <source>
        <strain evidence="1 2">HH01</strain>
    </source>
</reference>
<dbReference type="Proteomes" id="UP000053051">
    <property type="component" value="Unassembled WGS sequence"/>
</dbReference>
<accession>M1X2Q7</accession>